<accession>A0A4Q2DXB3</accession>
<organism evidence="2 3">
    <name type="scientific">Candolleomyces aberdarensis</name>
    <dbReference type="NCBI Taxonomy" id="2316362"/>
    <lineage>
        <taxon>Eukaryota</taxon>
        <taxon>Fungi</taxon>
        <taxon>Dikarya</taxon>
        <taxon>Basidiomycota</taxon>
        <taxon>Agaricomycotina</taxon>
        <taxon>Agaricomycetes</taxon>
        <taxon>Agaricomycetidae</taxon>
        <taxon>Agaricales</taxon>
        <taxon>Agaricineae</taxon>
        <taxon>Psathyrellaceae</taxon>
        <taxon>Candolleomyces</taxon>
    </lineage>
</organism>
<evidence type="ECO:0000256" key="1">
    <source>
        <dbReference type="SAM" id="MobiDB-lite"/>
    </source>
</evidence>
<reference evidence="2 3" key="1">
    <citation type="submission" date="2019-01" db="EMBL/GenBank/DDBJ databases">
        <title>Draft genome sequence of Psathyrella aberdarensis IHI B618.</title>
        <authorList>
            <person name="Buettner E."/>
            <person name="Kellner H."/>
        </authorList>
    </citation>
    <scope>NUCLEOTIDE SEQUENCE [LARGE SCALE GENOMIC DNA]</scope>
    <source>
        <strain evidence="2 3">IHI B618</strain>
    </source>
</reference>
<proteinExistence type="predicted"/>
<protein>
    <submittedName>
        <fullName evidence="2">Uncharacterized protein</fullName>
    </submittedName>
</protein>
<gene>
    <name evidence="2" type="ORF">EST38_g2239</name>
</gene>
<sequence length="487" mass="54274">MGGGKSQKLKAPLRRRASAALFPILRDLGIQAALTHKPALALHLNVENESPGVKVVVKHDGEFTIEDLCTTIVSHAGDGYHFTRKQKHLEFISADPQTKRKTCRVTLIPSGGSFPTILEDFSEVVYISDTPVLPIHAILLEELVTRSRLRVGRPLAKGVAKFVDRCLRASDGVPLPQLSPLWQSPEILDQIAHHVQLLPDAKTLWIAHGIDASIFILPPLQQAPGEGANEADDDDDDDDDGRPNPSASERPPVAVQAPDVAIQGPDHVGHSAVTDVAARHVVSILEELGFECAVSGSAAYQLYSHGETRLPQQLDILVLPPASFSQDQAWLKQQIFQKYPNLFKRKLEKGTLSYMFPHDIVLPQPFQATRRCRVEFVFPRPLGLPHFSSSDIVWIDNLPVMPFLTSLRLKLEIWAGQPRPANTRDVKHLLSLVPNLPVSVFRPWRERNSMSDEFQAKSEVLVKRFCRSFQDSKPIWQMLGFEVEDVV</sequence>
<evidence type="ECO:0000313" key="3">
    <source>
        <dbReference type="Proteomes" id="UP000290288"/>
    </source>
</evidence>
<dbReference type="AlphaFoldDB" id="A0A4Q2DXB3"/>
<feature type="compositionally biased region" description="Acidic residues" evidence="1">
    <location>
        <begin position="229"/>
        <end position="240"/>
    </location>
</feature>
<evidence type="ECO:0000313" key="2">
    <source>
        <dbReference type="EMBL" id="RXW23635.1"/>
    </source>
</evidence>
<dbReference type="OrthoDB" id="3133286at2759"/>
<dbReference type="EMBL" id="SDEE01000037">
    <property type="protein sequence ID" value="RXW23635.1"/>
    <property type="molecule type" value="Genomic_DNA"/>
</dbReference>
<keyword evidence="3" id="KW-1185">Reference proteome</keyword>
<feature type="region of interest" description="Disordered" evidence="1">
    <location>
        <begin position="223"/>
        <end position="256"/>
    </location>
</feature>
<dbReference type="Proteomes" id="UP000290288">
    <property type="component" value="Unassembled WGS sequence"/>
</dbReference>
<name>A0A4Q2DXB3_9AGAR</name>
<comment type="caution">
    <text evidence="2">The sequence shown here is derived from an EMBL/GenBank/DDBJ whole genome shotgun (WGS) entry which is preliminary data.</text>
</comment>